<dbReference type="PANTHER" id="PTHR35317">
    <property type="entry name" value="OS04G0629600 PROTEIN"/>
    <property type="match status" value="1"/>
</dbReference>
<evidence type="ECO:0000313" key="3">
    <source>
        <dbReference type="RefSeq" id="XP_039122028.1"/>
    </source>
</evidence>
<dbReference type="GO" id="GO:0003676">
    <property type="term" value="F:nucleic acid binding"/>
    <property type="evidence" value="ECO:0007669"/>
    <property type="project" value="InterPro"/>
</dbReference>
<dbReference type="Pfam" id="PF14223">
    <property type="entry name" value="Retrotran_gag_2"/>
    <property type="match status" value="1"/>
</dbReference>
<dbReference type="GeneID" id="120258644"/>
<gene>
    <name evidence="3" type="primary">LOC120258644</name>
</gene>
<protein>
    <submittedName>
        <fullName evidence="3">Uncharacterized protein LOC120258644</fullName>
    </submittedName>
</protein>
<dbReference type="InterPro" id="IPR036397">
    <property type="entry name" value="RNaseH_sf"/>
</dbReference>
<dbReference type="PANTHER" id="PTHR35317:SF28">
    <property type="entry name" value="ZINC FINGER, CCHC-TYPE, RIBONUCLEASE H-LIKE DOMAIN, GAG-PRE-INTEGRASE DOMAIN PROTEIN-RELATED"/>
    <property type="match status" value="1"/>
</dbReference>
<name>A0AB40B5H7_DIOCR</name>
<organism evidence="2 3">
    <name type="scientific">Dioscorea cayennensis subsp. rotundata</name>
    <name type="common">White Guinea yam</name>
    <name type="synonym">Dioscorea rotundata</name>
    <dbReference type="NCBI Taxonomy" id="55577"/>
    <lineage>
        <taxon>Eukaryota</taxon>
        <taxon>Viridiplantae</taxon>
        <taxon>Streptophyta</taxon>
        <taxon>Embryophyta</taxon>
        <taxon>Tracheophyta</taxon>
        <taxon>Spermatophyta</taxon>
        <taxon>Magnoliopsida</taxon>
        <taxon>Liliopsida</taxon>
        <taxon>Dioscoreales</taxon>
        <taxon>Dioscoreaceae</taxon>
        <taxon>Dioscorea</taxon>
    </lineage>
</organism>
<evidence type="ECO:0000313" key="2">
    <source>
        <dbReference type="Proteomes" id="UP001515500"/>
    </source>
</evidence>
<dbReference type="InterPro" id="IPR025724">
    <property type="entry name" value="GAG-pre-integrase_dom"/>
</dbReference>
<sequence>MLKANANRKSLNAIFGGIEENQFRYVTTCDCAKNAWDILQRIHEDTNLVKISKLKMLSTIFENLKMREEETIIIFNSKLMDIANQAFQLGKKYFDKILVQKTLRSLLRRFDAKVVAIEEGRDITTMRLDELMGSLQAYDMNLNPGRREEDIVMKAEATRSKELQHTIVTEDKAKDIINNRTTLPTVIKKAEVFRNFNAFASPVTTSIATPGESDCEVVTENDLLHGYELMLNKIVKMFTQNKSLAKELKVCQEKLNDAEKTINYMKKGKAKIDEISFKASVTQHNIETIKETSGVKKGKVEAGDKGFLMNYKECQVGHVTFGDGQKGQVVGKGTLMVPGYPRLKNILHVEGLKDRCVVYDEAGQYGLIGSRSSDNCYLLEKLEVCYNAFSNITEIWHQKLIHLNFINLMKIAEIEAVKGVPKLTKKEDGVCRPCQLGKKSRATHKVLQHIVTKRVSNWVDILKEKSDTFEAFKNLCMQLQNEKVCQIGKIVRIRNDHEREFENAQFAEFSKEHGIHHEFSATKTP</sequence>
<dbReference type="Proteomes" id="UP001515500">
    <property type="component" value="Chromosome 4"/>
</dbReference>
<dbReference type="RefSeq" id="XP_039122028.1">
    <property type="nucleotide sequence ID" value="XM_039266094.1"/>
</dbReference>
<dbReference type="InterPro" id="IPR001584">
    <property type="entry name" value="Integrase_cat-core"/>
</dbReference>
<dbReference type="InterPro" id="IPR012337">
    <property type="entry name" value="RNaseH-like_sf"/>
</dbReference>
<dbReference type="Gene3D" id="3.30.420.10">
    <property type="entry name" value="Ribonuclease H-like superfamily/Ribonuclease H"/>
    <property type="match status" value="1"/>
</dbReference>
<keyword evidence="2" id="KW-1185">Reference proteome</keyword>
<dbReference type="AlphaFoldDB" id="A0AB40B5H7"/>
<proteinExistence type="predicted"/>
<accession>A0AB40B5H7</accession>
<dbReference type="GO" id="GO:0015074">
    <property type="term" value="P:DNA integration"/>
    <property type="evidence" value="ECO:0007669"/>
    <property type="project" value="InterPro"/>
</dbReference>
<reference evidence="3" key="1">
    <citation type="submission" date="2025-08" db="UniProtKB">
        <authorList>
            <consortium name="RefSeq"/>
        </authorList>
    </citation>
    <scope>IDENTIFICATION</scope>
</reference>
<evidence type="ECO:0000259" key="1">
    <source>
        <dbReference type="PROSITE" id="PS50994"/>
    </source>
</evidence>
<dbReference type="SUPFAM" id="SSF53098">
    <property type="entry name" value="Ribonuclease H-like"/>
    <property type="match status" value="1"/>
</dbReference>
<feature type="domain" description="Integrase catalytic" evidence="1">
    <location>
        <begin position="417"/>
        <end position="525"/>
    </location>
</feature>
<dbReference type="Pfam" id="PF13976">
    <property type="entry name" value="gag_pre-integrs"/>
    <property type="match status" value="1"/>
</dbReference>
<dbReference type="PROSITE" id="PS50994">
    <property type="entry name" value="INTEGRASE"/>
    <property type="match status" value="1"/>
</dbReference>